<gene>
    <name evidence="6" type="ORF">H9874_02400</name>
</gene>
<dbReference type="PRINTS" id="PR00032">
    <property type="entry name" value="HTHARAC"/>
</dbReference>
<name>A0A9D1U809_9BACT</name>
<evidence type="ECO:0000256" key="4">
    <source>
        <dbReference type="ARBA" id="ARBA00023163"/>
    </source>
</evidence>
<feature type="domain" description="HTH araC/xylS-type" evidence="5">
    <location>
        <begin position="165"/>
        <end position="264"/>
    </location>
</feature>
<accession>A0A9D1U809</accession>
<protein>
    <submittedName>
        <fullName evidence="6">AraC family transcriptional regulator</fullName>
    </submittedName>
</protein>
<dbReference type="InterPro" id="IPR018062">
    <property type="entry name" value="HTH_AraC-typ_CS"/>
</dbReference>
<dbReference type="InterPro" id="IPR009057">
    <property type="entry name" value="Homeodomain-like_sf"/>
</dbReference>
<dbReference type="FunFam" id="1.10.10.60:FF:000132">
    <property type="entry name" value="AraC family transcriptional regulator"/>
    <property type="match status" value="1"/>
</dbReference>
<comment type="caution">
    <text evidence="6">The sequence shown here is derived from an EMBL/GenBank/DDBJ whole genome shotgun (WGS) entry which is preliminary data.</text>
</comment>
<organism evidence="6 7">
    <name type="scientific">Candidatus Bilophila faecipullorum</name>
    <dbReference type="NCBI Taxonomy" id="2838482"/>
    <lineage>
        <taxon>Bacteria</taxon>
        <taxon>Pseudomonadati</taxon>
        <taxon>Thermodesulfobacteriota</taxon>
        <taxon>Desulfovibrionia</taxon>
        <taxon>Desulfovibrionales</taxon>
        <taxon>Desulfovibrionaceae</taxon>
        <taxon>Bilophila</taxon>
    </lineage>
</organism>
<dbReference type="EMBL" id="DXGI01000090">
    <property type="protein sequence ID" value="HIW77982.1"/>
    <property type="molecule type" value="Genomic_DNA"/>
</dbReference>
<dbReference type="PROSITE" id="PS01124">
    <property type="entry name" value="HTH_ARAC_FAMILY_2"/>
    <property type="match status" value="1"/>
</dbReference>
<dbReference type="SUPFAM" id="SSF46689">
    <property type="entry name" value="Homeodomain-like"/>
    <property type="match status" value="1"/>
</dbReference>
<dbReference type="Gene3D" id="1.10.10.60">
    <property type="entry name" value="Homeodomain-like"/>
    <property type="match status" value="2"/>
</dbReference>
<dbReference type="InterPro" id="IPR020449">
    <property type="entry name" value="Tscrpt_reg_AraC-type_HTH"/>
</dbReference>
<evidence type="ECO:0000256" key="3">
    <source>
        <dbReference type="ARBA" id="ARBA00023125"/>
    </source>
</evidence>
<keyword evidence="3" id="KW-0238">DNA-binding</keyword>
<dbReference type="GO" id="GO:0043565">
    <property type="term" value="F:sequence-specific DNA binding"/>
    <property type="evidence" value="ECO:0007669"/>
    <property type="project" value="InterPro"/>
</dbReference>
<evidence type="ECO:0000256" key="1">
    <source>
        <dbReference type="ARBA" id="ARBA00022491"/>
    </source>
</evidence>
<reference evidence="6" key="1">
    <citation type="journal article" date="2021" name="PeerJ">
        <title>Extensive microbial diversity within the chicken gut microbiome revealed by metagenomics and culture.</title>
        <authorList>
            <person name="Gilroy R."/>
            <person name="Ravi A."/>
            <person name="Getino M."/>
            <person name="Pursley I."/>
            <person name="Horton D.L."/>
            <person name="Alikhan N.F."/>
            <person name="Baker D."/>
            <person name="Gharbi K."/>
            <person name="Hall N."/>
            <person name="Watson M."/>
            <person name="Adriaenssens E.M."/>
            <person name="Foster-Nyarko E."/>
            <person name="Jarju S."/>
            <person name="Secka A."/>
            <person name="Antonio M."/>
            <person name="Oren A."/>
            <person name="Chaudhuri R.R."/>
            <person name="La Ragione R."/>
            <person name="Hildebrand F."/>
            <person name="Pallen M.J."/>
        </authorList>
    </citation>
    <scope>NUCLEOTIDE SEQUENCE</scope>
    <source>
        <strain evidence="6">ChiSxjej5B17-1746</strain>
    </source>
</reference>
<reference evidence="6" key="2">
    <citation type="submission" date="2021-04" db="EMBL/GenBank/DDBJ databases">
        <authorList>
            <person name="Gilroy R."/>
        </authorList>
    </citation>
    <scope>NUCLEOTIDE SEQUENCE</scope>
    <source>
        <strain evidence="6">ChiSxjej5B17-1746</strain>
    </source>
</reference>
<dbReference type="PROSITE" id="PS00041">
    <property type="entry name" value="HTH_ARAC_FAMILY_1"/>
    <property type="match status" value="1"/>
</dbReference>
<sequence length="264" mass="29966">MKTHRINEVKSYLLPFEELPRPLFWFNDAFDGGTWSDVHTHEHWGELAFMRSGYMVVCTELGNYLATSNRAVWIPPGLTHEWYLPEPSVDTALYIMPQAVASNPFFQRYHAIEISPLVREVIFALSSQPHEYGEDGPVSRLVAVLLDQLPLLPEVGFPLPMPRDRRLVALCTALLDEPDSPETIREWCSRLGMSERTLARLFQRQTGESFGRWRQRIRLHHARGQLEAGESVTAVALNCGYASVSAFIAAFKKLFGRTPGQVAK</sequence>
<dbReference type="AlphaFoldDB" id="A0A9D1U809"/>
<evidence type="ECO:0000256" key="2">
    <source>
        <dbReference type="ARBA" id="ARBA00023015"/>
    </source>
</evidence>
<dbReference type="PANTHER" id="PTHR11019:SF159">
    <property type="entry name" value="TRANSCRIPTIONAL REGULATOR-RELATED"/>
    <property type="match status" value="1"/>
</dbReference>
<dbReference type="SMART" id="SM00342">
    <property type="entry name" value="HTH_ARAC"/>
    <property type="match status" value="1"/>
</dbReference>
<keyword evidence="4" id="KW-0804">Transcription</keyword>
<dbReference type="Pfam" id="PF12833">
    <property type="entry name" value="HTH_18"/>
    <property type="match status" value="1"/>
</dbReference>
<evidence type="ECO:0000313" key="7">
    <source>
        <dbReference type="Proteomes" id="UP000824264"/>
    </source>
</evidence>
<dbReference type="Proteomes" id="UP000824264">
    <property type="component" value="Unassembled WGS sequence"/>
</dbReference>
<dbReference type="PANTHER" id="PTHR11019">
    <property type="entry name" value="HTH-TYPE TRANSCRIPTIONAL REGULATOR NIMR"/>
    <property type="match status" value="1"/>
</dbReference>
<dbReference type="InterPro" id="IPR011051">
    <property type="entry name" value="RmlC_Cupin_sf"/>
</dbReference>
<keyword evidence="1" id="KW-0678">Repressor</keyword>
<dbReference type="GO" id="GO:0003700">
    <property type="term" value="F:DNA-binding transcription factor activity"/>
    <property type="evidence" value="ECO:0007669"/>
    <property type="project" value="InterPro"/>
</dbReference>
<dbReference type="InterPro" id="IPR018060">
    <property type="entry name" value="HTH_AraC"/>
</dbReference>
<keyword evidence="2" id="KW-0805">Transcription regulation</keyword>
<dbReference type="SUPFAM" id="SSF51182">
    <property type="entry name" value="RmlC-like cupins"/>
    <property type="match status" value="1"/>
</dbReference>
<evidence type="ECO:0000313" key="6">
    <source>
        <dbReference type="EMBL" id="HIW77982.1"/>
    </source>
</evidence>
<evidence type="ECO:0000259" key="5">
    <source>
        <dbReference type="PROSITE" id="PS01124"/>
    </source>
</evidence>
<proteinExistence type="predicted"/>